<evidence type="ECO:0000313" key="2">
    <source>
        <dbReference type="EMBL" id="SDP02594.1"/>
    </source>
</evidence>
<keyword evidence="3" id="KW-1185">Reference proteome</keyword>
<dbReference type="Proteomes" id="UP000199497">
    <property type="component" value="Unassembled WGS sequence"/>
</dbReference>
<keyword evidence="1" id="KW-0472">Membrane</keyword>
<dbReference type="Pfam" id="PF09933">
    <property type="entry name" value="DUF2165"/>
    <property type="match status" value="1"/>
</dbReference>
<dbReference type="AlphaFoldDB" id="A0A1H0PC67"/>
<feature type="transmembrane region" description="Helical" evidence="1">
    <location>
        <begin position="142"/>
        <end position="165"/>
    </location>
</feature>
<dbReference type="InterPro" id="IPR018681">
    <property type="entry name" value="DUF2165_transmembrane"/>
</dbReference>
<evidence type="ECO:0000313" key="3">
    <source>
        <dbReference type="Proteomes" id="UP000199497"/>
    </source>
</evidence>
<evidence type="ECO:0000256" key="1">
    <source>
        <dbReference type="SAM" id="Phobius"/>
    </source>
</evidence>
<dbReference type="EMBL" id="FNJR01000001">
    <property type="protein sequence ID" value="SDP02594.1"/>
    <property type="molecule type" value="Genomic_DNA"/>
</dbReference>
<feature type="transmembrane region" description="Helical" evidence="1">
    <location>
        <begin position="37"/>
        <end position="57"/>
    </location>
</feature>
<sequence length="206" mass="22646">MSFPLAESSSSVDTGQPQERVPTNTLLTAWTARRSGLLPLVLFLFAGVAAWLTLIAVNNITDFGTNRVLLERTMTMRALIDDQVRGNGLEWRALPASLATPALITVIVYQLGTVVLMWRAVITGLRVLRSPRRGLAELIRHVNHSLVAFVGLFLGFLVSGLWFGYWMHLGPVQQVHFTLLMVGALVALLTNLLPVAARPLVPEVTR</sequence>
<dbReference type="RefSeq" id="WP_092596943.1">
    <property type="nucleotide sequence ID" value="NZ_FNJR01000001.1"/>
</dbReference>
<reference evidence="3" key="1">
    <citation type="submission" date="2016-10" db="EMBL/GenBank/DDBJ databases">
        <authorList>
            <person name="Varghese N."/>
            <person name="Submissions S."/>
        </authorList>
    </citation>
    <scope>NUCLEOTIDE SEQUENCE [LARGE SCALE GENOMIC DNA]</scope>
    <source>
        <strain evidence="3">DSM 46732</strain>
    </source>
</reference>
<feature type="transmembrane region" description="Helical" evidence="1">
    <location>
        <begin position="98"/>
        <end position="121"/>
    </location>
</feature>
<organism evidence="2 3">
    <name type="scientific">Actinopolyspora xinjiangensis</name>
    <dbReference type="NCBI Taxonomy" id="405564"/>
    <lineage>
        <taxon>Bacteria</taxon>
        <taxon>Bacillati</taxon>
        <taxon>Actinomycetota</taxon>
        <taxon>Actinomycetes</taxon>
        <taxon>Actinopolysporales</taxon>
        <taxon>Actinopolysporaceae</taxon>
        <taxon>Actinopolyspora</taxon>
    </lineage>
</organism>
<proteinExistence type="predicted"/>
<protein>
    <submittedName>
        <fullName evidence="2">Predicted small integral membrane protein</fullName>
    </submittedName>
</protein>
<keyword evidence="1" id="KW-0812">Transmembrane</keyword>
<feature type="transmembrane region" description="Helical" evidence="1">
    <location>
        <begin position="177"/>
        <end position="197"/>
    </location>
</feature>
<dbReference type="OrthoDB" id="4230235at2"/>
<dbReference type="STRING" id="405564.SAMN04487905_101485"/>
<name>A0A1H0PC67_9ACTN</name>
<keyword evidence="1" id="KW-1133">Transmembrane helix</keyword>
<gene>
    <name evidence="2" type="ORF">SAMN04487905_101485</name>
</gene>
<accession>A0A1H0PC67</accession>